<comment type="caution">
    <text evidence="1">The sequence shown here is derived from an EMBL/GenBank/DDBJ whole genome shotgun (WGS) entry which is preliminary data.</text>
</comment>
<evidence type="ECO:0000313" key="1">
    <source>
        <dbReference type="EMBL" id="KAJ1198510.1"/>
    </source>
</evidence>
<dbReference type="EMBL" id="JANPWB010000003">
    <property type="protein sequence ID" value="KAJ1198510.1"/>
    <property type="molecule type" value="Genomic_DNA"/>
</dbReference>
<sequence length="189" mass="21702">MFQDLILEPGEARGSRSDGWGVKTVVRRSHTDPVGLAVYLINLTELLRRALYHNTGDEGPTLNPRSYLHKDWIHVVATAEGRILAVKTSLLPVRVAKKTTGPLLINWALMSCSGINFIPTSLYVFFLSSRCYWARDELVFPPRARLFHCCFARDKLVFSHRTPVFFERWAWNLDCSPRYGFSWTQCPVE</sequence>
<proteinExistence type="predicted"/>
<reference evidence="1" key="1">
    <citation type="journal article" date="2022" name="bioRxiv">
        <title>Sequencing and chromosome-scale assembly of the giantPleurodeles waltlgenome.</title>
        <authorList>
            <person name="Brown T."/>
            <person name="Elewa A."/>
            <person name="Iarovenko S."/>
            <person name="Subramanian E."/>
            <person name="Araus A.J."/>
            <person name="Petzold A."/>
            <person name="Susuki M."/>
            <person name="Suzuki K.-i.T."/>
            <person name="Hayashi T."/>
            <person name="Toyoda A."/>
            <person name="Oliveira C."/>
            <person name="Osipova E."/>
            <person name="Leigh N.D."/>
            <person name="Simon A."/>
            <person name="Yun M.H."/>
        </authorList>
    </citation>
    <scope>NUCLEOTIDE SEQUENCE</scope>
    <source>
        <strain evidence="1">20211129_DDA</strain>
        <tissue evidence="1">Liver</tissue>
    </source>
</reference>
<evidence type="ECO:0000313" key="2">
    <source>
        <dbReference type="Proteomes" id="UP001066276"/>
    </source>
</evidence>
<accession>A0AAV7VE21</accession>
<keyword evidence="2" id="KW-1185">Reference proteome</keyword>
<protein>
    <submittedName>
        <fullName evidence="1">Uncharacterized protein</fullName>
    </submittedName>
</protein>
<dbReference type="AlphaFoldDB" id="A0AAV7VE21"/>
<organism evidence="1 2">
    <name type="scientific">Pleurodeles waltl</name>
    <name type="common">Iberian ribbed newt</name>
    <dbReference type="NCBI Taxonomy" id="8319"/>
    <lineage>
        <taxon>Eukaryota</taxon>
        <taxon>Metazoa</taxon>
        <taxon>Chordata</taxon>
        <taxon>Craniata</taxon>
        <taxon>Vertebrata</taxon>
        <taxon>Euteleostomi</taxon>
        <taxon>Amphibia</taxon>
        <taxon>Batrachia</taxon>
        <taxon>Caudata</taxon>
        <taxon>Salamandroidea</taxon>
        <taxon>Salamandridae</taxon>
        <taxon>Pleurodelinae</taxon>
        <taxon>Pleurodeles</taxon>
    </lineage>
</organism>
<name>A0AAV7VE21_PLEWA</name>
<dbReference type="Proteomes" id="UP001066276">
    <property type="component" value="Chromosome 2_1"/>
</dbReference>
<gene>
    <name evidence="1" type="ORF">NDU88_002350</name>
</gene>